<accession>A0AA88GN17</accession>
<dbReference type="GO" id="GO:0016491">
    <property type="term" value="F:oxidoreductase activity"/>
    <property type="evidence" value="ECO:0007669"/>
    <property type="project" value="TreeGrafter"/>
</dbReference>
<organism evidence="2 3">
    <name type="scientific">Naegleria lovaniensis</name>
    <name type="common">Amoeba</name>
    <dbReference type="NCBI Taxonomy" id="51637"/>
    <lineage>
        <taxon>Eukaryota</taxon>
        <taxon>Discoba</taxon>
        <taxon>Heterolobosea</taxon>
        <taxon>Tetramitia</taxon>
        <taxon>Eutetramitia</taxon>
        <taxon>Vahlkampfiidae</taxon>
        <taxon>Naegleria</taxon>
    </lineage>
</organism>
<comment type="caution">
    <text evidence="2">The sequence shown here is derived from an EMBL/GenBank/DDBJ whole genome shotgun (WGS) entry which is preliminary data.</text>
</comment>
<name>A0AA88GN17_NAELO</name>
<dbReference type="InterPro" id="IPR002347">
    <property type="entry name" value="SDR_fam"/>
</dbReference>
<dbReference type="GO" id="GO:0005737">
    <property type="term" value="C:cytoplasm"/>
    <property type="evidence" value="ECO:0007669"/>
    <property type="project" value="TreeGrafter"/>
</dbReference>
<dbReference type="PANTHER" id="PTHR43544:SF2">
    <property type="entry name" value="OXIDOREDUCTASE"/>
    <property type="match status" value="1"/>
</dbReference>
<feature type="compositionally biased region" description="Acidic residues" evidence="1">
    <location>
        <begin position="33"/>
        <end position="46"/>
    </location>
</feature>
<reference evidence="2 3" key="1">
    <citation type="journal article" date="2018" name="BMC Genomics">
        <title>The genome of Naegleria lovaniensis, the basis for a comparative approach to unravel pathogenicity factors of the human pathogenic amoeba N. fowleri.</title>
        <authorList>
            <person name="Liechti N."/>
            <person name="Schurch N."/>
            <person name="Bruggmann R."/>
            <person name="Wittwer M."/>
        </authorList>
    </citation>
    <scope>NUCLEOTIDE SEQUENCE [LARGE SCALE GENOMIC DNA]</scope>
    <source>
        <strain evidence="2 3">ATCC 30569</strain>
    </source>
</reference>
<dbReference type="RefSeq" id="XP_044549680.1">
    <property type="nucleotide sequence ID" value="XM_044693038.1"/>
</dbReference>
<feature type="compositionally biased region" description="Acidic residues" evidence="1">
    <location>
        <begin position="13"/>
        <end position="26"/>
    </location>
</feature>
<feature type="compositionally biased region" description="Basic residues" evidence="1">
    <location>
        <begin position="63"/>
        <end position="75"/>
    </location>
</feature>
<gene>
    <name evidence="2" type="ORF">C9374_003502</name>
</gene>
<evidence type="ECO:0000256" key="1">
    <source>
        <dbReference type="SAM" id="MobiDB-lite"/>
    </source>
</evidence>
<evidence type="ECO:0000313" key="3">
    <source>
        <dbReference type="Proteomes" id="UP000816034"/>
    </source>
</evidence>
<dbReference type="SUPFAM" id="SSF51735">
    <property type="entry name" value="NAD(P)-binding Rossmann-fold domains"/>
    <property type="match status" value="1"/>
</dbReference>
<dbReference type="InterPro" id="IPR051468">
    <property type="entry name" value="Fungal_SecMetab_SDRs"/>
</dbReference>
<feature type="region of interest" description="Disordered" evidence="1">
    <location>
        <begin position="1"/>
        <end position="75"/>
    </location>
</feature>
<dbReference type="EMBL" id="PYSW02000018">
    <property type="protein sequence ID" value="KAG2385687.1"/>
    <property type="molecule type" value="Genomic_DNA"/>
</dbReference>
<evidence type="ECO:0000313" key="2">
    <source>
        <dbReference type="EMBL" id="KAG2385687.1"/>
    </source>
</evidence>
<protein>
    <submittedName>
        <fullName evidence="2">Uncharacterized protein</fullName>
    </submittedName>
</protein>
<dbReference type="GeneID" id="68095957"/>
<dbReference type="AlphaFoldDB" id="A0AA88GN17"/>
<proteinExistence type="predicted"/>
<sequence>MARKKAHLSKMTDEEEEVQEEDEETEQQSPMENQDEMMQDDEEDHDDQSSSESQDSEATHQNTRPKKKKKKHHSHVVIRDFKGDLEKAGALGKISEMGVSLVLLFAAKDATVHLALTCKWMYSVYLGLRSYSLDFIRLEYLNSRCTQYKYLTSLFTGSSSANNSDLDSEPSTRKEKVPGIENMIAFEPVDIMKDDPTLILPNKFSQRRSVLINLFQDFTQEDIMEGNVIRKESPFHKMNLLRWQNFEVENIDEFKNKVHDSCSSMVRILLDCLWRHNASNKEQFIIAGGFVLKCLRKGNHEYGWGDTSDVDIFCIQNGESKEKCHFSLRKILFEFEKLAKEDGHTYAIVKNNGCLNIHGKSTSNIAQFILRRVDTIEELMTFFDIDCCRFCYDGTHVYTVREGINSVSTTYNFVSSEHREKGMYTNRAYKYGKRGYTTWFTNDHPLDHFHDCSKKIARINEKLNSGEIEDESECLYGDGVDKEDLEGLYSVFNNLSLSYKLVMTIRRIGVKNFLAIGWENYYGGMWDIDFDSVSLDEIEAPESTEFDEFVRRVTSDDIHYFCVSVRELYMKDASIFFTDYYFDSHLRGKYNFWKCYCCGFYRHSSDVDFSMCDTCKLFNSSMKKLKRDLTGKVAIVTGGRIKIGFMVAKTLLENGATVIVTTRFAHNAHEKFLEYSDYEEWKSRLFIYPLNLKDGASIMSFCAYIRNNFKRIDYLINNAAQTVRRPLKYYSKLLKNEKKHLDEKYLGEIKEGNNRMEDSAATDGNEASRLVLRNDNSKVVVYTDEKTIKQHCLDVTEKYNLTNEDFDANLDNMFPAGETDKFGEQKDNRTHHSWTYKLPEVDTVELLETQMINNIAPTILVAQLMDMMQPTIDDSCNYEIDGFLTGKHLAYIVNVVSHEGLFNVDGKTDSHVHTNMSKAALNMLTRSAASYYSKKGILMNSADTGWVSSAIETFMDPPLDVQDGAYRILHPILTASLDYGKLYKNYHEIKW</sequence>
<dbReference type="InterPro" id="IPR036291">
    <property type="entry name" value="NAD(P)-bd_dom_sf"/>
</dbReference>
<keyword evidence="3" id="KW-1185">Reference proteome</keyword>
<dbReference type="Gene3D" id="3.40.50.720">
    <property type="entry name" value="NAD(P)-binding Rossmann-like Domain"/>
    <property type="match status" value="2"/>
</dbReference>
<dbReference type="Pfam" id="PF00106">
    <property type="entry name" value="adh_short"/>
    <property type="match status" value="1"/>
</dbReference>
<dbReference type="PANTHER" id="PTHR43544">
    <property type="entry name" value="SHORT-CHAIN DEHYDROGENASE/REDUCTASE"/>
    <property type="match status" value="1"/>
</dbReference>
<dbReference type="Proteomes" id="UP000816034">
    <property type="component" value="Unassembled WGS sequence"/>
</dbReference>